<dbReference type="PROSITE" id="PS50927">
    <property type="entry name" value="BULB_LECTIN"/>
    <property type="match status" value="1"/>
</dbReference>
<dbReference type="OrthoDB" id="516973at2"/>
<sequence length="125" mass="13205">MSSYWSTETGLAQLTTASGSELRSEQALYAGDALTSPNGRYRLAYQADGNLVLYGPSGASAWSSGTSGQPAGLCTIDSDGNLTIYGPGMRVLWSKPHGERRVNARLVVQNDGDVVLLGDPVPEQQ</sequence>
<gene>
    <name evidence="2" type="ORF">FB561_3779</name>
</gene>
<keyword evidence="2" id="KW-0430">Lectin</keyword>
<evidence type="ECO:0000313" key="3">
    <source>
        <dbReference type="Proteomes" id="UP000318380"/>
    </source>
</evidence>
<keyword evidence="3" id="KW-1185">Reference proteome</keyword>
<accession>A0A561BV16</accession>
<name>A0A561BV16_9ACTN</name>
<dbReference type="SUPFAM" id="SSF51110">
    <property type="entry name" value="alpha-D-mannose-specific plant lectins"/>
    <property type="match status" value="1"/>
</dbReference>
<evidence type="ECO:0000259" key="1">
    <source>
        <dbReference type="PROSITE" id="PS50927"/>
    </source>
</evidence>
<dbReference type="AlphaFoldDB" id="A0A561BV16"/>
<evidence type="ECO:0000313" key="2">
    <source>
        <dbReference type="EMBL" id="TWD82643.1"/>
    </source>
</evidence>
<dbReference type="Proteomes" id="UP000318380">
    <property type="component" value="Unassembled WGS sequence"/>
</dbReference>
<dbReference type="GO" id="GO:0030246">
    <property type="term" value="F:carbohydrate binding"/>
    <property type="evidence" value="ECO:0007669"/>
    <property type="project" value="UniProtKB-KW"/>
</dbReference>
<proteinExistence type="predicted"/>
<dbReference type="InterPro" id="IPR001480">
    <property type="entry name" value="Bulb-type_lectin_dom"/>
</dbReference>
<reference evidence="2 3" key="1">
    <citation type="submission" date="2019-06" db="EMBL/GenBank/DDBJ databases">
        <title>Sequencing the genomes of 1000 actinobacteria strains.</title>
        <authorList>
            <person name="Klenk H.-P."/>
        </authorList>
    </citation>
    <scope>NUCLEOTIDE SEQUENCE [LARGE SCALE GENOMIC DNA]</scope>
    <source>
        <strain evidence="2 3">DSM 24683</strain>
    </source>
</reference>
<protein>
    <submittedName>
        <fullName evidence="2">D-mannose binding lectin</fullName>
    </submittedName>
</protein>
<dbReference type="RefSeq" id="WP_145808379.1">
    <property type="nucleotide sequence ID" value="NZ_VIVK01000001.1"/>
</dbReference>
<dbReference type="SMART" id="SM00108">
    <property type="entry name" value="B_lectin"/>
    <property type="match status" value="1"/>
</dbReference>
<comment type="caution">
    <text evidence="2">The sequence shown here is derived from an EMBL/GenBank/DDBJ whole genome shotgun (WGS) entry which is preliminary data.</text>
</comment>
<dbReference type="InterPro" id="IPR036426">
    <property type="entry name" value="Bulb-type_lectin_dom_sf"/>
</dbReference>
<organism evidence="2 3">
    <name type="scientific">Kribbella amoyensis</name>
    <dbReference type="NCBI Taxonomy" id="996641"/>
    <lineage>
        <taxon>Bacteria</taxon>
        <taxon>Bacillati</taxon>
        <taxon>Actinomycetota</taxon>
        <taxon>Actinomycetes</taxon>
        <taxon>Propionibacteriales</taxon>
        <taxon>Kribbellaceae</taxon>
        <taxon>Kribbella</taxon>
    </lineage>
</organism>
<feature type="domain" description="Bulb-type lectin" evidence="1">
    <location>
        <begin position="19"/>
        <end position="125"/>
    </location>
</feature>
<dbReference type="EMBL" id="VIVK01000001">
    <property type="protein sequence ID" value="TWD82643.1"/>
    <property type="molecule type" value="Genomic_DNA"/>
</dbReference>
<dbReference type="Gene3D" id="2.90.10.30">
    <property type="match status" value="1"/>
</dbReference>